<name>A0A832RYT0_9EURY</name>
<evidence type="ECO:0000256" key="1">
    <source>
        <dbReference type="ARBA" id="ARBA00004141"/>
    </source>
</evidence>
<dbReference type="PANTHER" id="PTHR43701">
    <property type="entry name" value="MEMBRANE TRANSPORTER PROTEIN MJ0441-RELATED"/>
    <property type="match status" value="1"/>
</dbReference>
<feature type="transmembrane region" description="Helical" evidence="5">
    <location>
        <begin position="37"/>
        <end position="59"/>
    </location>
</feature>
<keyword evidence="5" id="KW-1003">Cell membrane</keyword>
<evidence type="ECO:0000313" key="7">
    <source>
        <dbReference type="Proteomes" id="UP000600363"/>
    </source>
</evidence>
<feature type="transmembrane region" description="Helical" evidence="5">
    <location>
        <begin position="200"/>
        <end position="218"/>
    </location>
</feature>
<evidence type="ECO:0000256" key="4">
    <source>
        <dbReference type="ARBA" id="ARBA00023136"/>
    </source>
</evidence>
<feature type="transmembrane region" description="Helical" evidence="5">
    <location>
        <begin position="230"/>
        <end position="249"/>
    </location>
</feature>
<feature type="transmembrane region" description="Helical" evidence="5">
    <location>
        <begin position="6"/>
        <end position="30"/>
    </location>
</feature>
<feature type="transmembrane region" description="Helical" evidence="5">
    <location>
        <begin position="71"/>
        <end position="90"/>
    </location>
</feature>
<dbReference type="PANTHER" id="PTHR43701:SF2">
    <property type="entry name" value="MEMBRANE TRANSPORTER PROTEIN YJNA-RELATED"/>
    <property type="match status" value="1"/>
</dbReference>
<dbReference type="Pfam" id="PF01925">
    <property type="entry name" value="TauE"/>
    <property type="match status" value="1"/>
</dbReference>
<sequence length="254" mass="27102">MMTFALGMVMGIIIAMTSVGGGIIMVPILLHAGIGAVYAIGANFFFVLTVKSISAIKYYRMGEVDIHSLKPMLASAGIGLVSGLCFLWWLTTYYPGDVVESAIVGLLTIAILLSAGMYAGNELAHLSQRVGRGKWLVTLSGLLTGFITQTTSVGSGVFTLMMLSRHFESPHKLIGTNMVFSLVIMLVAAIGYLSVGKVDVLLTMMLIGGGAPGMMLGWRMSQRLTERQHRAVLTLTIGLSVLLMLMKVLGKVLG</sequence>
<dbReference type="InterPro" id="IPR002781">
    <property type="entry name" value="TM_pro_TauE-like"/>
</dbReference>
<feature type="transmembrane region" description="Helical" evidence="5">
    <location>
        <begin position="102"/>
        <end position="119"/>
    </location>
</feature>
<dbReference type="EMBL" id="DUIH01000013">
    <property type="protein sequence ID" value="HIH69831.1"/>
    <property type="molecule type" value="Genomic_DNA"/>
</dbReference>
<comment type="subcellular location">
    <subcellularLocation>
        <location evidence="5">Cell membrane</location>
        <topology evidence="5">Multi-pass membrane protein</topology>
    </subcellularLocation>
    <subcellularLocation>
        <location evidence="1">Membrane</location>
        <topology evidence="1">Multi-pass membrane protein</topology>
    </subcellularLocation>
</comment>
<keyword evidence="4 5" id="KW-0472">Membrane</keyword>
<evidence type="ECO:0000256" key="2">
    <source>
        <dbReference type="ARBA" id="ARBA00022692"/>
    </source>
</evidence>
<reference evidence="6" key="1">
    <citation type="journal article" date="2020" name="bioRxiv">
        <title>A rank-normalized archaeal taxonomy based on genome phylogeny resolves widespread incomplete and uneven classifications.</title>
        <authorList>
            <person name="Rinke C."/>
            <person name="Chuvochina M."/>
            <person name="Mussig A.J."/>
            <person name="Chaumeil P.-A."/>
            <person name="Waite D.W."/>
            <person name="Whitman W.B."/>
            <person name="Parks D.H."/>
            <person name="Hugenholtz P."/>
        </authorList>
    </citation>
    <scope>NUCLEOTIDE SEQUENCE</scope>
    <source>
        <strain evidence="6">UBA12518</strain>
    </source>
</reference>
<evidence type="ECO:0000313" key="6">
    <source>
        <dbReference type="EMBL" id="HIH69831.1"/>
    </source>
</evidence>
<dbReference type="InterPro" id="IPR051598">
    <property type="entry name" value="TSUP/Inactive_protease-like"/>
</dbReference>
<keyword evidence="3 5" id="KW-1133">Transmembrane helix</keyword>
<keyword evidence="2 5" id="KW-0812">Transmembrane</keyword>
<dbReference type="Proteomes" id="UP000600363">
    <property type="component" value="Unassembled WGS sequence"/>
</dbReference>
<dbReference type="AlphaFoldDB" id="A0A832RYT0"/>
<feature type="transmembrane region" description="Helical" evidence="5">
    <location>
        <begin position="139"/>
        <end position="161"/>
    </location>
</feature>
<evidence type="ECO:0000256" key="5">
    <source>
        <dbReference type="RuleBase" id="RU363041"/>
    </source>
</evidence>
<proteinExistence type="inferred from homology"/>
<dbReference type="GO" id="GO:0005886">
    <property type="term" value="C:plasma membrane"/>
    <property type="evidence" value="ECO:0007669"/>
    <property type="project" value="UniProtKB-SubCell"/>
</dbReference>
<accession>A0A832RYT0</accession>
<comment type="similarity">
    <text evidence="5">Belongs to the 4-toluene sulfonate uptake permease (TSUP) (TC 2.A.102) family.</text>
</comment>
<organism evidence="6 7">
    <name type="scientific">Methermicoccus shengliensis</name>
    <dbReference type="NCBI Taxonomy" id="660064"/>
    <lineage>
        <taxon>Archaea</taxon>
        <taxon>Methanobacteriati</taxon>
        <taxon>Methanobacteriota</taxon>
        <taxon>Stenosarchaea group</taxon>
        <taxon>Methanomicrobia</taxon>
        <taxon>Methanosarcinales</taxon>
        <taxon>Methermicoccaceae</taxon>
        <taxon>Methermicoccus</taxon>
    </lineage>
</organism>
<evidence type="ECO:0000256" key="3">
    <source>
        <dbReference type="ARBA" id="ARBA00022989"/>
    </source>
</evidence>
<dbReference type="RefSeq" id="WP_042685182.1">
    <property type="nucleotide sequence ID" value="NZ_DUIH01000013.1"/>
</dbReference>
<gene>
    <name evidence="6" type="ORF">HA299_04330</name>
</gene>
<feature type="transmembrane region" description="Helical" evidence="5">
    <location>
        <begin position="173"/>
        <end position="194"/>
    </location>
</feature>
<comment type="caution">
    <text evidence="6">The sequence shown here is derived from an EMBL/GenBank/DDBJ whole genome shotgun (WGS) entry which is preliminary data.</text>
</comment>
<protein>
    <recommendedName>
        <fullName evidence="5">Probable membrane transporter protein</fullName>
    </recommendedName>
</protein>